<dbReference type="Pfam" id="PF25944">
    <property type="entry name" value="Beta-barrel_RND"/>
    <property type="match status" value="1"/>
</dbReference>
<dbReference type="PANTHER" id="PTHR30158">
    <property type="entry name" value="ACRA/E-RELATED COMPONENT OF DRUG EFFLUX TRANSPORTER"/>
    <property type="match status" value="1"/>
</dbReference>
<dbReference type="PROSITE" id="PS51257">
    <property type="entry name" value="PROKAR_LIPOPROTEIN"/>
    <property type="match status" value="1"/>
</dbReference>
<protein>
    <submittedName>
        <fullName evidence="9">Multidrug efflux system protein</fullName>
    </submittedName>
</protein>
<dbReference type="InterPro" id="IPR058624">
    <property type="entry name" value="MdtA-like_HH"/>
</dbReference>
<dbReference type="Gene3D" id="2.40.30.170">
    <property type="match status" value="1"/>
</dbReference>
<dbReference type="Pfam" id="PF25876">
    <property type="entry name" value="HH_MFP_RND"/>
    <property type="match status" value="1"/>
</dbReference>
<dbReference type="GO" id="GO:0005886">
    <property type="term" value="C:plasma membrane"/>
    <property type="evidence" value="ECO:0007669"/>
    <property type="project" value="TreeGrafter"/>
</dbReference>
<dbReference type="AlphaFoldDB" id="I7JJN6"/>
<feature type="region of interest" description="Disordered" evidence="4">
    <location>
        <begin position="378"/>
        <end position="426"/>
    </location>
</feature>
<evidence type="ECO:0000259" key="7">
    <source>
        <dbReference type="Pfam" id="PF25944"/>
    </source>
</evidence>
<gene>
    <name evidence="9" type="ORF">KUK_0669</name>
</gene>
<dbReference type="NCBIfam" id="TIGR01730">
    <property type="entry name" value="RND_mfp"/>
    <property type="match status" value="1"/>
</dbReference>
<dbReference type="Gene3D" id="1.10.287.470">
    <property type="entry name" value="Helix hairpin bin"/>
    <property type="match status" value="1"/>
</dbReference>
<dbReference type="Pfam" id="PF25967">
    <property type="entry name" value="RND-MFP_C"/>
    <property type="match status" value="1"/>
</dbReference>
<comment type="similarity">
    <text evidence="2">Belongs to the membrane fusion protein (MFP) (TC 8.A.1) family.</text>
</comment>
<evidence type="ECO:0000259" key="8">
    <source>
        <dbReference type="Pfam" id="PF25967"/>
    </source>
</evidence>
<dbReference type="KEGG" id="teg:KUK_0669"/>
<proteinExistence type="inferred from homology"/>
<accession>I7JJN6</accession>
<name>I7JJN6_9BURK</name>
<dbReference type="GO" id="GO:0030313">
    <property type="term" value="C:cell envelope"/>
    <property type="evidence" value="ECO:0007669"/>
    <property type="project" value="UniProtKB-SubCell"/>
</dbReference>
<feature type="compositionally biased region" description="Polar residues" evidence="4">
    <location>
        <begin position="411"/>
        <end position="426"/>
    </location>
</feature>
<evidence type="ECO:0000256" key="2">
    <source>
        <dbReference type="ARBA" id="ARBA00009477"/>
    </source>
</evidence>
<evidence type="ECO:0000259" key="5">
    <source>
        <dbReference type="Pfam" id="PF25876"/>
    </source>
</evidence>
<dbReference type="HOGENOM" id="CLU_018816_2_1_4"/>
<keyword evidence="3" id="KW-0175">Coiled coil</keyword>
<dbReference type="EMBL" id="HE681423">
    <property type="protein sequence ID" value="CCG17976.1"/>
    <property type="molecule type" value="Genomic_DNA"/>
</dbReference>
<organism evidence="9">
    <name type="scientific">Taylorella equigenitalis 14/56</name>
    <dbReference type="NCBI Taxonomy" id="1091497"/>
    <lineage>
        <taxon>Bacteria</taxon>
        <taxon>Pseudomonadati</taxon>
        <taxon>Pseudomonadota</taxon>
        <taxon>Betaproteobacteria</taxon>
        <taxon>Burkholderiales</taxon>
        <taxon>Alcaligenaceae</taxon>
        <taxon>Taylorella</taxon>
    </lineage>
</organism>
<evidence type="ECO:0000256" key="4">
    <source>
        <dbReference type="SAM" id="MobiDB-lite"/>
    </source>
</evidence>
<dbReference type="SUPFAM" id="SSF111369">
    <property type="entry name" value="HlyD-like secretion proteins"/>
    <property type="match status" value="1"/>
</dbReference>
<evidence type="ECO:0000313" key="9">
    <source>
        <dbReference type="EMBL" id="CCG17976.1"/>
    </source>
</evidence>
<dbReference type="InterPro" id="IPR006143">
    <property type="entry name" value="RND_pump_MFP"/>
</dbReference>
<feature type="compositionally biased region" description="Polar residues" evidence="4">
    <location>
        <begin position="392"/>
        <end position="401"/>
    </location>
</feature>
<evidence type="ECO:0000259" key="6">
    <source>
        <dbReference type="Pfam" id="PF25917"/>
    </source>
</evidence>
<dbReference type="InterPro" id="IPR058627">
    <property type="entry name" value="MdtA-like_C"/>
</dbReference>
<feature type="domain" description="Multidrug resistance protein MdtA-like beta-barrel" evidence="7">
    <location>
        <begin position="214"/>
        <end position="303"/>
    </location>
</feature>
<evidence type="ECO:0000256" key="1">
    <source>
        <dbReference type="ARBA" id="ARBA00004196"/>
    </source>
</evidence>
<dbReference type="RefSeq" id="WP_015555406.1">
    <property type="nucleotide sequence ID" value="NC_021036.1"/>
</dbReference>
<dbReference type="Pfam" id="PF25917">
    <property type="entry name" value="BSH_RND"/>
    <property type="match status" value="1"/>
</dbReference>
<dbReference type="GO" id="GO:0022857">
    <property type="term" value="F:transmembrane transporter activity"/>
    <property type="evidence" value="ECO:0007669"/>
    <property type="project" value="InterPro"/>
</dbReference>
<dbReference type="InterPro" id="IPR058625">
    <property type="entry name" value="MdtA-like_BSH"/>
</dbReference>
<dbReference type="Gene3D" id="2.40.50.100">
    <property type="match status" value="1"/>
</dbReference>
<dbReference type="GO" id="GO:0046677">
    <property type="term" value="P:response to antibiotic"/>
    <property type="evidence" value="ECO:0007669"/>
    <property type="project" value="TreeGrafter"/>
</dbReference>
<feature type="coiled-coil region" evidence="3">
    <location>
        <begin position="138"/>
        <end position="172"/>
    </location>
</feature>
<feature type="domain" description="Multidrug resistance protein MdtA-like C-terminal permuted SH3" evidence="8">
    <location>
        <begin position="307"/>
        <end position="367"/>
    </location>
</feature>
<dbReference type="Gene3D" id="2.40.420.20">
    <property type="match status" value="1"/>
</dbReference>
<dbReference type="FunFam" id="2.40.420.20:FF:000001">
    <property type="entry name" value="Efflux RND transporter periplasmic adaptor subunit"/>
    <property type="match status" value="1"/>
</dbReference>
<feature type="domain" description="Multidrug resistance protein MdtA-like alpha-helical hairpin" evidence="5">
    <location>
        <begin position="108"/>
        <end position="176"/>
    </location>
</feature>
<feature type="domain" description="Multidrug resistance protein MdtA-like barrel-sandwich hybrid" evidence="6">
    <location>
        <begin position="67"/>
        <end position="208"/>
    </location>
</feature>
<dbReference type="InterPro" id="IPR058626">
    <property type="entry name" value="MdtA-like_b-barrel"/>
</dbReference>
<sequence>MSSLKLSNKLMWSVVVIGLFLTACSKEDPSKADQSKRPPMNVAVTKVTRSDSVLTSKLSGRVSAIKNAEIRARVSGIVENINFEQGSKVKEGDVLFEIDPATYQASYDAAMAAYNQALAASSQSNSLASRYKKLINSKAISQQEYENAMANVKQAQASVTAAKANVEQAKINLSYTKVSSPIDGTIGEALVTEGALVSAAQATPLAQVQDLSRVYVDFSQSTAELSNLRNIASSGKIKFASKEELPVKLVLEDGSIYKETGKLLFSGVFVDPSTGMVKLRAIFPNPDTTLLPGMYVQILIEHGVTNNMVVVPYQAVMRRDDGSSMVFVVEQDKVAIKPVKLGRQIDQNIIIESGLNGGESLIVEGISKIGPGMPVKGIPWSKEQKGVMGTKPNMQNAQSKDASARQKENTKANPKPQTNKNGMKNG</sequence>
<evidence type="ECO:0000256" key="3">
    <source>
        <dbReference type="SAM" id="Coils"/>
    </source>
</evidence>
<dbReference type="PANTHER" id="PTHR30158:SF3">
    <property type="entry name" value="MULTIDRUG EFFLUX PUMP SUBUNIT ACRA-RELATED"/>
    <property type="match status" value="1"/>
</dbReference>
<comment type="subcellular location">
    <subcellularLocation>
        <location evidence="1">Cell envelope</location>
    </subcellularLocation>
</comment>
<reference evidence="9" key="1">
    <citation type="journal article" date="2012" name="Vet. Microbiol.">
        <title>Comparative genomic analyses of the Taylorellae.</title>
        <authorList>
            <person name="Hauser H."/>
            <person name="Richter D.C."/>
            <person name="van Tonder A."/>
            <person name="Clark L."/>
            <person name="Preston A."/>
        </authorList>
    </citation>
    <scope>NUCLEOTIDE SEQUENCE</scope>
    <source>
        <strain evidence="9">14/56</strain>
    </source>
</reference>